<dbReference type="Pfam" id="PF00023">
    <property type="entry name" value="Ank"/>
    <property type="match status" value="1"/>
</dbReference>
<dbReference type="InterPro" id="IPR036770">
    <property type="entry name" value="Ankyrin_rpt-contain_sf"/>
</dbReference>
<reference evidence="5" key="1">
    <citation type="submission" date="2019-06" db="EMBL/GenBank/DDBJ databases">
        <authorList>
            <person name="Broberg M."/>
        </authorList>
    </citation>
    <scope>NUCLEOTIDE SEQUENCE [LARGE SCALE GENOMIC DNA]</scope>
</reference>
<evidence type="ECO:0000313" key="5">
    <source>
        <dbReference type="Proteomes" id="UP000775872"/>
    </source>
</evidence>
<dbReference type="CDD" id="cd09917">
    <property type="entry name" value="F-box_SF"/>
    <property type="match status" value="1"/>
</dbReference>
<dbReference type="PANTHER" id="PTHR24198">
    <property type="entry name" value="ANKYRIN REPEAT AND PROTEIN KINASE DOMAIN-CONTAINING PROTEIN"/>
    <property type="match status" value="1"/>
</dbReference>
<name>A0A9N9YYX8_9HYPO</name>
<dbReference type="SMART" id="SM00248">
    <property type="entry name" value="ANK"/>
    <property type="match status" value="5"/>
</dbReference>
<evidence type="ECO:0000256" key="2">
    <source>
        <dbReference type="ARBA" id="ARBA00023043"/>
    </source>
</evidence>
<evidence type="ECO:0000256" key="3">
    <source>
        <dbReference type="PROSITE-ProRule" id="PRU00023"/>
    </source>
</evidence>
<dbReference type="AlphaFoldDB" id="A0A9N9YYX8"/>
<evidence type="ECO:0000256" key="1">
    <source>
        <dbReference type="ARBA" id="ARBA00022737"/>
    </source>
</evidence>
<dbReference type="OrthoDB" id="366390at2759"/>
<organism evidence="4 5">
    <name type="scientific">Clonostachys solani</name>
    <dbReference type="NCBI Taxonomy" id="160281"/>
    <lineage>
        <taxon>Eukaryota</taxon>
        <taxon>Fungi</taxon>
        <taxon>Dikarya</taxon>
        <taxon>Ascomycota</taxon>
        <taxon>Pezizomycotina</taxon>
        <taxon>Sordariomycetes</taxon>
        <taxon>Hypocreomycetidae</taxon>
        <taxon>Hypocreales</taxon>
        <taxon>Bionectriaceae</taxon>
        <taxon>Clonostachys</taxon>
    </lineage>
</organism>
<keyword evidence="1" id="KW-0677">Repeat</keyword>
<dbReference type="PROSITE" id="PS50297">
    <property type="entry name" value="ANK_REP_REGION"/>
    <property type="match status" value="2"/>
</dbReference>
<protein>
    <submittedName>
        <fullName evidence="4">Uncharacterized protein</fullName>
    </submittedName>
</protein>
<evidence type="ECO:0000313" key="4">
    <source>
        <dbReference type="EMBL" id="CAH0046155.1"/>
    </source>
</evidence>
<reference evidence="4 5" key="2">
    <citation type="submission" date="2021-10" db="EMBL/GenBank/DDBJ databases">
        <authorList>
            <person name="Piombo E."/>
        </authorList>
    </citation>
    <scope>NUCLEOTIDE SEQUENCE [LARGE SCALE GENOMIC DNA]</scope>
</reference>
<dbReference type="Pfam" id="PF12796">
    <property type="entry name" value="Ank_2"/>
    <property type="match status" value="1"/>
</dbReference>
<feature type="repeat" description="ANK" evidence="3">
    <location>
        <begin position="101"/>
        <end position="133"/>
    </location>
</feature>
<feature type="repeat" description="ANK" evidence="3">
    <location>
        <begin position="263"/>
        <end position="295"/>
    </location>
</feature>
<dbReference type="SUPFAM" id="SSF48403">
    <property type="entry name" value="Ankyrin repeat"/>
    <property type="match status" value="1"/>
</dbReference>
<dbReference type="Gene3D" id="1.25.40.20">
    <property type="entry name" value="Ankyrin repeat-containing domain"/>
    <property type="match status" value="2"/>
</dbReference>
<keyword evidence="5" id="KW-1185">Reference proteome</keyword>
<dbReference type="InterPro" id="IPR002110">
    <property type="entry name" value="Ankyrin_rpt"/>
</dbReference>
<dbReference type="PROSITE" id="PS50088">
    <property type="entry name" value="ANK_REPEAT"/>
    <property type="match status" value="2"/>
</dbReference>
<dbReference type="Proteomes" id="UP000775872">
    <property type="component" value="Unassembled WGS sequence"/>
</dbReference>
<gene>
    <name evidence="4" type="ORF">CSOL1703_00011883</name>
</gene>
<proteinExistence type="predicted"/>
<dbReference type="PANTHER" id="PTHR24198:SF165">
    <property type="entry name" value="ANKYRIN REPEAT-CONTAINING PROTEIN-RELATED"/>
    <property type="match status" value="1"/>
</dbReference>
<sequence>MASLDSLPNEILGNCGSHCDILSLASLARTNRHFNEVYTPILYRRSLFIDPPTRPVIFQAAASGNLATMELAVAHGADINAVSTETFQECNEIGVETQIEQDATALHVACYNGQTNIVSFLLKAEVDVHFPDGATFTPFYYAMRLQNPERKAITDLLIQSGIQYVSSNPHKWTLHAALEASCWPVVETILSNRHFENPFFTGPYGQETNNMAEAVFENGYNPLHFISKSSDATGISEVVPKLVAAGTPLEHVTDDWDQPMAPNGGTPLIYAVKQQNWAAATALVENGAELDSIGNSLRQEIALHIALDNRLREPEIGMRSIEEIKRDPKLHQEFIRAFIEKAKESNKMELIERRPERERGWKGTPLWYAATRASNYDCMKLLLEEGSASPHATVEKFVPANANGVEDGQNYRWVEMTILRSLLSPFAHSKTPILADGAKLLLEHGARLDAEVDQANTLFSTVLDRACEYCEGKRTCWLFGIILESATNNNVSLQYVAELEKKYVGDRFVIKFLDKLRERLN</sequence>
<keyword evidence="2 3" id="KW-0040">ANK repeat</keyword>
<accession>A0A9N9YYX8</accession>
<comment type="caution">
    <text evidence="4">The sequence shown here is derived from an EMBL/GenBank/DDBJ whole genome shotgun (WGS) entry which is preliminary data.</text>
</comment>
<dbReference type="EMBL" id="CABFOC020000014">
    <property type="protein sequence ID" value="CAH0046155.1"/>
    <property type="molecule type" value="Genomic_DNA"/>
</dbReference>